<keyword evidence="2" id="KW-0067">ATP-binding</keyword>
<dbReference type="Proteomes" id="UP000215738">
    <property type="component" value="Unassembled WGS sequence"/>
</dbReference>
<keyword evidence="6" id="KW-1185">Reference proteome</keyword>
<dbReference type="Gene3D" id="3.40.50.300">
    <property type="entry name" value="P-loop containing nucleotide triphosphate hydrolases"/>
    <property type="match status" value="1"/>
</dbReference>
<dbReference type="Proteomes" id="UP000254507">
    <property type="component" value="Unassembled WGS sequence"/>
</dbReference>
<accession>A0A263HF63</accession>
<proteinExistence type="predicted"/>
<dbReference type="AlphaFoldDB" id="A0A263HF63"/>
<dbReference type="Pfam" id="PF06414">
    <property type="entry name" value="Zeta_toxin"/>
    <property type="match status" value="1"/>
</dbReference>
<dbReference type="OrthoDB" id="9791543at2"/>
<evidence type="ECO:0000313" key="6">
    <source>
        <dbReference type="Proteomes" id="UP000215738"/>
    </source>
</evidence>
<name>A0A263HF63_9PAST</name>
<dbReference type="EMBL" id="NLFK01000001">
    <property type="protein sequence ID" value="OZN25771.1"/>
    <property type="molecule type" value="Genomic_DNA"/>
</dbReference>
<evidence type="ECO:0000256" key="1">
    <source>
        <dbReference type="ARBA" id="ARBA00022741"/>
    </source>
</evidence>
<feature type="domain" description="Zeta toxin" evidence="3">
    <location>
        <begin position="6"/>
        <end position="140"/>
    </location>
</feature>
<dbReference type="InParanoid" id="A0A263HF63"/>
<evidence type="ECO:0000313" key="5">
    <source>
        <dbReference type="EMBL" id="SUU34796.1"/>
    </source>
</evidence>
<dbReference type="SUPFAM" id="SSF52540">
    <property type="entry name" value="P-loop containing nucleoside triphosphate hydrolases"/>
    <property type="match status" value="1"/>
</dbReference>
<evidence type="ECO:0000313" key="7">
    <source>
        <dbReference type="Proteomes" id="UP000254507"/>
    </source>
</evidence>
<sequence>MLNSLAIFYCGTNGAGKSTLRSFNQDKVEIVIDSDNIAMQISPHNPRLADLEAGRKAIELFQFAVKNQISFSMESTLSGRSILKRMEFAKENNFKTRLNYIGVDDPDINVERVKARVKAGGHFIDEETIRKRYDISSKNLIDAIFINDETLIYDNSETKPNLILQIADKKVIKISEKIPNWCNQLCDELVELGFKTT</sequence>
<dbReference type="PANTHER" id="PTHR39206:SF1">
    <property type="entry name" value="SLL8004 PROTEIN"/>
    <property type="match status" value="1"/>
</dbReference>
<gene>
    <name evidence="4" type="ORF">CFY87_00730</name>
    <name evidence="5" type="ORF">NCTC10851_00568</name>
</gene>
<dbReference type="GO" id="GO:0016301">
    <property type="term" value="F:kinase activity"/>
    <property type="evidence" value="ECO:0007669"/>
    <property type="project" value="InterPro"/>
</dbReference>
<evidence type="ECO:0000259" key="3">
    <source>
        <dbReference type="Pfam" id="PF06414"/>
    </source>
</evidence>
<evidence type="ECO:0000313" key="4">
    <source>
        <dbReference type="EMBL" id="OZN25771.1"/>
    </source>
</evidence>
<organism evidence="5 7">
    <name type="scientific">Actinobacillus seminis</name>
    <dbReference type="NCBI Taxonomy" id="722"/>
    <lineage>
        <taxon>Bacteria</taxon>
        <taxon>Pseudomonadati</taxon>
        <taxon>Pseudomonadota</taxon>
        <taxon>Gammaproteobacteria</taxon>
        <taxon>Pasteurellales</taxon>
        <taxon>Pasteurellaceae</taxon>
        <taxon>Actinobacillus</taxon>
    </lineage>
</organism>
<dbReference type="PANTHER" id="PTHR39206">
    <property type="entry name" value="SLL8004 PROTEIN"/>
    <property type="match status" value="1"/>
</dbReference>
<evidence type="ECO:0000256" key="2">
    <source>
        <dbReference type="ARBA" id="ARBA00022840"/>
    </source>
</evidence>
<dbReference type="InterPro" id="IPR010488">
    <property type="entry name" value="Zeta_toxin_domain"/>
</dbReference>
<dbReference type="RefSeq" id="WP_094945403.1">
    <property type="nucleotide sequence ID" value="NZ_NLFK01000001.1"/>
</dbReference>
<reference evidence="5 7" key="2">
    <citation type="submission" date="2018-06" db="EMBL/GenBank/DDBJ databases">
        <authorList>
            <consortium name="Pathogen Informatics"/>
            <person name="Doyle S."/>
        </authorList>
    </citation>
    <scope>NUCLEOTIDE SEQUENCE [LARGE SCALE GENOMIC DNA]</scope>
    <source>
        <strain evidence="5 7">NCTC10851</strain>
    </source>
</reference>
<dbReference type="InterPro" id="IPR027417">
    <property type="entry name" value="P-loop_NTPase"/>
</dbReference>
<keyword evidence="1" id="KW-0547">Nucleotide-binding</keyword>
<dbReference type="EMBL" id="UFSB01000001">
    <property type="protein sequence ID" value="SUU34796.1"/>
    <property type="molecule type" value="Genomic_DNA"/>
</dbReference>
<reference evidence="4 6" key="1">
    <citation type="submission" date="2017-07" db="EMBL/GenBank/DDBJ databases">
        <title>Virulence factors identified in Actinobacillus seminis.</title>
        <authorList>
            <person name="Negrete-Abascal E."/>
            <person name="Vaca-Pacheco S."/>
            <person name="Montes-Garcia F."/>
            <person name="Leyto-Gil A.M."/>
            <person name="Fragoso-Garcia E."/>
            <person name="Carvente-Garcia R."/>
            <person name="Perez-Agueros S."/>
            <person name="Castelan-Sanchez H.G."/>
            <person name="Garcia-Molina A."/>
            <person name="Villamar T.E."/>
            <person name="Vazquez-Cruz C."/>
        </authorList>
    </citation>
    <scope>NUCLEOTIDE SEQUENCE [LARGE SCALE GENOMIC DNA]</scope>
    <source>
        <strain evidence="4 6">ATCC 15768</strain>
    </source>
</reference>
<dbReference type="GO" id="GO:0005524">
    <property type="term" value="F:ATP binding"/>
    <property type="evidence" value="ECO:0007669"/>
    <property type="project" value="UniProtKB-KW"/>
</dbReference>
<protein>
    <submittedName>
        <fullName evidence="5">Uncharacterized protein conserved in bacteria</fullName>
    </submittedName>
</protein>